<dbReference type="InParanoid" id="A0A5C3NSR0"/>
<evidence type="ECO:0000313" key="2">
    <source>
        <dbReference type="EMBL" id="TFK79597.1"/>
    </source>
</evidence>
<proteinExistence type="predicted"/>
<feature type="compositionally biased region" description="Pro residues" evidence="1">
    <location>
        <begin position="1"/>
        <end position="11"/>
    </location>
</feature>
<gene>
    <name evidence="2" type="ORF">K466DRAFT_10811</name>
</gene>
<reference evidence="2 3" key="1">
    <citation type="journal article" date="2019" name="Nat. Ecol. Evol.">
        <title>Megaphylogeny resolves global patterns of mushroom evolution.</title>
        <authorList>
            <person name="Varga T."/>
            <person name="Krizsan K."/>
            <person name="Foldi C."/>
            <person name="Dima B."/>
            <person name="Sanchez-Garcia M."/>
            <person name="Sanchez-Ramirez S."/>
            <person name="Szollosi G.J."/>
            <person name="Szarkandi J.G."/>
            <person name="Papp V."/>
            <person name="Albert L."/>
            <person name="Andreopoulos W."/>
            <person name="Angelini C."/>
            <person name="Antonin V."/>
            <person name="Barry K.W."/>
            <person name="Bougher N.L."/>
            <person name="Buchanan P."/>
            <person name="Buyck B."/>
            <person name="Bense V."/>
            <person name="Catcheside P."/>
            <person name="Chovatia M."/>
            <person name="Cooper J."/>
            <person name="Damon W."/>
            <person name="Desjardin D."/>
            <person name="Finy P."/>
            <person name="Geml J."/>
            <person name="Haridas S."/>
            <person name="Hughes K."/>
            <person name="Justo A."/>
            <person name="Karasinski D."/>
            <person name="Kautmanova I."/>
            <person name="Kiss B."/>
            <person name="Kocsube S."/>
            <person name="Kotiranta H."/>
            <person name="LaButti K.M."/>
            <person name="Lechner B.E."/>
            <person name="Liimatainen K."/>
            <person name="Lipzen A."/>
            <person name="Lukacs Z."/>
            <person name="Mihaltcheva S."/>
            <person name="Morgado L.N."/>
            <person name="Niskanen T."/>
            <person name="Noordeloos M.E."/>
            <person name="Ohm R.A."/>
            <person name="Ortiz-Santana B."/>
            <person name="Ovrebo C."/>
            <person name="Racz N."/>
            <person name="Riley R."/>
            <person name="Savchenko A."/>
            <person name="Shiryaev A."/>
            <person name="Soop K."/>
            <person name="Spirin V."/>
            <person name="Szebenyi C."/>
            <person name="Tomsovsky M."/>
            <person name="Tulloss R.E."/>
            <person name="Uehling J."/>
            <person name="Grigoriev I.V."/>
            <person name="Vagvolgyi C."/>
            <person name="Papp T."/>
            <person name="Martin F.M."/>
            <person name="Miettinen O."/>
            <person name="Hibbett D.S."/>
            <person name="Nagy L.G."/>
        </authorList>
    </citation>
    <scope>NUCLEOTIDE SEQUENCE [LARGE SCALE GENOMIC DNA]</scope>
    <source>
        <strain evidence="2 3">HHB13444</strain>
    </source>
</reference>
<accession>A0A5C3NSR0</accession>
<sequence>MSSMTPQPPVSPEASSSTASAGRSCMLSESPASSGASHGEQPDSELAVTREPASSSSSTSQPKRKVIEKMPLPKFMIGGYLARNLLPASVLPRQLNPVYLEYDHIDDIPLAWYGIEWNGTVLVNYAQKYGWAVLSQQSKLGAYDIVPTWDRLRRHYYAKHGILMCIQDVWGEDMDQIEKIVSFYNNREMPSWTKEQRYVVFDTLTEMGYKPGEAAWFLDGREHL</sequence>
<evidence type="ECO:0000313" key="3">
    <source>
        <dbReference type="Proteomes" id="UP000308197"/>
    </source>
</evidence>
<organism evidence="2 3">
    <name type="scientific">Polyporus arcularius HHB13444</name>
    <dbReference type="NCBI Taxonomy" id="1314778"/>
    <lineage>
        <taxon>Eukaryota</taxon>
        <taxon>Fungi</taxon>
        <taxon>Dikarya</taxon>
        <taxon>Basidiomycota</taxon>
        <taxon>Agaricomycotina</taxon>
        <taxon>Agaricomycetes</taxon>
        <taxon>Polyporales</taxon>
        <taxon>Polyporaceae</taxon>
        <taxon>Polyporus</taxon>
    </lineage>
</organism>
<keyword evidence="3" id="KW-1185">Reference proteome</keyword>
<dbReference type="EMBL" id="ML211987">
    <property type="protein sequence ID" value="TFK79597.1"/>
    <property type="molecule type" value="Genomic_DNA"/>
</dbReference>
<dbReference type="AlphaFoldDB" id="A0A5C3NSR0"/>
<evidence type="ECO:0000256" key="1">
    <source>
        <dbReference type="SAM" id="MobiDB-lite"/>
    </source>
</evidence>
<feature type="region of interest" description="Disordered" evidence="1">
    <location>
        <begin position="1"/>
        <end position="64"/>
    </location>
</feature>
<name>A0A5C3NSR0_9APHY</name>
<dbReference type="Proteomes" id="UP000308197">
    <property type="component" value="Unassembled WGS sequence"/>
</dbReference>
<protein>
    <submittedName>
        <fullName evidence="2">Uncharacterized protein</fullName>
    </submittedName>
</protein>